<evidence type="ECO:0000259" key="4">
    <source>
        <dbReference type="PROSITE" id="PS01124"/>
    </source>
</evidence>
<dbReference type="PRINTS" id="PR00032">
    <property type="entry name" value="HTHARAC"/>
</dbReference>
<evidence type="ECO:0000313" key="6">
    <source>
        <dbReference type="Proteomes" id="UP000012283"/>
    </source>
</evidence>
<reference evidence="5 6" key="1">
    <citation type="submission" date="2013-03" db="EMBL/GenBank/DDBJ databases">
        <title>Draft genome sequence of Gracibacillus halophilus YIM-C55.5, a moderately halophilic and thermophilic organism from the Xiaochaidamu salt lake.</title>
        <authorList>
            <person name="Sugumar T."/>
            <person name="Polireddy D.R."/>
            <person name="Antony A."/>
            <person name="Madhava Y.R."/>
            <person name="Sivakumar N."/>
        </authorList>
    </citation>
    <scope>NUCLEOTIDE SEQUENCE [LARGE SCALE GENOMIC DNA]</scope>
    <source>
        <strain evidence="5 6">YIM-C55.5</strain>
    </source>
</reference>
<keyword evidence="6" id="KW-1185">Reference proteome</keyword>
<protein>
    <submittedName>
        <fullName evidence="5">AraC family transcriptional regulator</fullName>
    </submittedName>
</protein>
<keyword evidence="1" id="KW-0805">Transcription regulation</keyword>
<dbReference type="GO" id="GO:0003700">
    <property type="term" value="F:DNA-binding transcription factor activity"/>
    <property type="evidence" value="ECO:0007669"/>
    <property type="project" value="InterPro"/>
</dbReference>
<dbReference type="Gene3D" id="1.10.10.60">
    <property type="entry name" value="Homeodomain-like"/>
    <property type="match status" value="2"/>
</dbReference>
<dbReference type="InterPro" id="IPR014710">
    <property type="entry name" value="RmlC-like_jellyroll"/>
</dbReference>
<dbReference type="InterPro" id="IPR003313">
    <property type="entry name" value="AraC-bd"/>
</dbReference>
<dbReference type="Pfam" id="PF12833">
    <property type="entry name" value="HTH_18"/>
    <property type="match status" value="1"/>
</dbReference>
<dbReference type="PANTHER" id="PTHR43280">
    <property type="entry name" value="ARAC-FAMILY TRANSCRIPTIONAL REGULATOR"/>
    <property type="match status" value="1"/>
</dbReference>
<dbReference type="SUPFAM" id="SSF51215">
    <property type="entry name" value="Regulatory protein AraC"/>
    <property type="match status" value="1"/>
</dbReference>
<feature type="domain" description="HTH araC/xylS-type" evidence="4">
    <location>
        <begin position="191"/>
        <end position="289"/>
    </location>
</feature>
<dbReference type="PROSITE" id="PS00041">
    <property type="entry name" value="HTH_ARAC_FAMILY_1"/>
    <property type="match status" value="1"/>
</dbReference>
<keyword evidence="3" id="KW-0804">Transcription</keyword>
<evidence type="ECO:0000256" key="2">
    <source>
        <dbReference type="ARBA" id="ARBA00023125"/>
    </source>
</evidence>
<dbReference type="InterPro" id="IPR037923">
    <property type="entry name" value="HTH-like"/>
</dbReference>
<dbReference type="OrthoDB" id="182534at2"/>
<dbReference type="InterPro" id="IPR020449">
    <property type="entry name" value="Tscrpt_reg_AraC-type_HTH"/>
</dbReference>
<evidence type="ECO:0000313" key="5">
    <source>
        <dbReference type="EMBL" id="ENH97084.1"/>
    </source>
</evidence>
<dbReference type="SMART" id="SM00342">
    <property type="entry name" value="HTH_ARAC"/>
    <property type="match status" value="1"/>
</dbReference>
<dbReference type="GO" id="GO:0043565">
    <property type="term" value="F:sequence-specific DNA binding"/>
    <property type="evidence" value="ECO:0007669"/>
    <property type="project" value="InterPro"/>
</dbReference>
<organism evidence="5 6">
    <name type="scientific">Gracilibacillus halophilus YIM-C55.5</name>
    <dbReference type="NCBI Taxonomy" id="1308866"/>
    <lineage>
        <taxon>Bacteria</taxon>
        <taxon>Bacillati</taxon>
        <taxon>Bacillota</taxon>
        <taxon>Bacilli</taxon>
        <taxon>Bacillales</taxon>
        <taxon>Bacillaceae</taxon>
        <taxon>Gracilibacillus</taxon>
    </lineage>
</organism>
<dbReference type="STRING" id="1308866.J416_07342"/>
<name>N4WCZ1_9BACI</name>
<dbReference type="PROSITE" id="PS01124">
    <property type="entry name" value="HTH_ARAC_FAMILY_2"/>
    <property type="match status" value="1"/>
</dbReference>
<evidence type="ECO:0000256" key="1">
    <source>
        <dbReference type="ARBA" id="ARBA00023015"/>
    </source>
</evidence>
<dbReference type="Proteomes" id="UP000012283">
    <property type="component" value="Unassembled WGS sequence"/>
</dbReference>
<dbReference type="RefSeq" id="WP_003467407.1">
    <property type="nucleotide sequence ID" value="NZ_APML01000023.1"/>
</dbReference>
<dbReference type="InterPro" id="IPR009057">
    <property type="entry name" value="Homeodomain-like_sf"/>
</dbReference>
<dbReference type="EMBL" id="APML01000023">
    <property type="protein sequence ID" value="ENH97084.1"/>
    <property type="molecule type" value="Genomic_DNA"/>
</dbReference>
<dbReference type="AlphaFoldDB" id="N4WCZ1"/>
<dbReference type="Pfam" id="PF02311">
    <property type="entry name" value="AraC_binding"/>
    <property type="match status" value="1"/>
</dbReference>
<keyword evidence="2" id="KW-0238">DNA-binding</keyword>
<comment type="caution">
    <text evidence="5">The sequence shown here is derived from an EMBL/GenBank/DDBJ whole genome shotgun (WGS) entry which is preliminary data.</text>
</comment>
<gene>
    <name evidence="5" type="ORF">J416_07342</name>
</gene>
<dbReference type="SUPFAM" id="SSF46689">
    <property type="entry name" value="Homeodomain-like"/>
    <property type="match status" value="2"/>
</dbReference>
<accession>N4WCZ1</accession>
<dbReference type="Gene3D" id="2.60.120.10">
    <property type="entry name" value="Jelly Rolls"/>
    <property type="match status" value="1"/>
</dbReference>
<sequence>MDRADSSEVYAVKEHVPGFLIQYKTDRNIPTNYHYHSGYEIVWLKAGKARYIFEDKVYSLKKDSILLFKSSEFHRVYLPEHTVYERVVVMFTDDFFSMQHTIMNQFQHLFESLSSPHLMWNAFIWQTDHIQPLFDALIEETNHPKRWMQQSAIEIYLLQLLLFLCREMEEREQLQPQSLKVNSSDQLSPHDNIIQAMNEIWNKDWKLDDLADKLHFNKYYLCHFFKKEFGVTVQEYILQRRMFEAMKMLHYKNLTVQQIAEYVGFQSASSFIRRFKNHVGVTPNQYRKSKRK</sequence>
<dbReference type="PATRIC" id="fig|1308866.3.peg.1482"/>
<dbReference type="InterPro" id="IPR018062">
    <property type="entry name" value="HTH_AraC-typ_CS"/>
</dbReference>
<dbReference type="PANTHER" id="PTHR43280:SF28">
    <property type="entry name" value="HTH-TYPE TRANSCRIPTIONAL ACTIVATOR RHAS"/>
    <property type="match status" value="1"/>
</dbReference>
<dbReference type="InterPro" id="IPR018060">
    <property type="entry name" value="HTH_AraC"/>
</dbReference>
<proteinExistence type="predicted"/>
<evidence type="ECO:0000256" key="3">
    <source>
        <dbReference type="ARBA" id="ARBA00023163"/>
    </source>
</evidence>
<dbReference type="eggNOG" id="COG2207">
    <property type="taxonomic scope" value="Bacteria"/>
</dbReference>